<dbReference type="EMBL" id="CAJOBC010002539">
    <property type="protein sequence ID" value="CAF3738055.1"/>
    <property type="molecule type" value="Genomic_DNA"/>
</dbReference>
<evidence type="ECO:0000313" key="4">
    <source>
        <dbReference type="Proteomes" id="UP000663829"/>
    </source>
</evidence>
<evidence type="ECO:0000313" key="3">
    <source>
        <dbReference type="EMBL" id="CAF3738055.1"/>
    </source>
</evidence>
<reference evidence="2" key="1">
    <citation type="submission" date="2021-02" db="EMBL/GenBank/DDBJ databases">
        <authorList>
            <person name="Nowell W R."/>
        </authorList>
    </citation>
    <scope>NUCLEOTIDE SEQUENCE</scope>
</reference>
<dbReference type="Proteomes" id="UP000681722">
    <property type="component" value="Unassembled WGS sequence"/>
</dbReference>
<gene>
    <name evidence="2" type="ORF">GPM918_LOCUS11894</name>
    <name evidence="3" type="ORF">SRO942_LOCUS11895</name>
</gene>
<feature type="region of interest" description="Disordered" evidence="1">
    <location>
        <begin position="249"/>
        <end position="271"/>
    </location>
</feature>
<comment type="caution">
    <text evidence="2">The sequence shown here is derived from an EMBL/GenBank/DDBJ whole genome shotgun (WGS) entry which is preliminary data.</text>
</comment>
<dbReference type="Proteomes" id="UP000663829">
    <property type="component" value="Unassembled WGS sequence"/>
</dbReference>
<dbReference type="OrthoDB" id="415230at2759"/>
<evidence type="ECO:0000313" key="2">
    <source>
        <dbReference type="EMBL" id="CAF0964293.1"/>
    </source>
</evidence>
<accession>A0A814DXE2</accession>
<dbReference type="AlphaFoldDB" id="A0A814DXE2"/>
<sequence length="271" mass="31441">MKYLWAKEEQMQSVKSYFSTWKPFWKKSTSSENHQNNYRTLTLSPSTVNFTNSCLGDLKHSIIDENLMIEISTKLIESDCPPKLQVVENNHQWFALNNSHLLVYRQLERIGLCDKVVCDIIPSQNIPDGIRETLINHNTNNNPFITRLLHKTSSSVIPPTISHNYHPINEQSSVHDQCEQYVLMDDFDREQHDEILYCTDIPTDSCAYLEDEQCDCDVTYDSDSETHSEQTDENYGGEWQRNFAVSTTINNTSELDQSDDDDKEKEMQSLL</sequence>
<organism evidence="2 4">
    <name type="scientific">Didymodactylos carnosus</name>
    <dbReference type="NCBI Taxonomy" id="1234261"/>
    <lineage>
        <taxon>Eukaryota</taxon>
        <taxon>Metazoa</taxon>
        <taxon>Spiralia</taxon>
        <taxon>Gnathifera</taxon>
        <taxon>Rotifera</taxon>
        <taxon>Eurotatoria</taxon>
        <taxon>Bdelloidea</taxon>
        <taxon>Philodinida</taxon>
        <taxon>Philodinidae</taxon>
        <taxon>Didymodactylos</taxon>
    </lineage>
</organism>
<name>A0A814DXE2_9BILA</name>
<proteinExistence type="predicted"/>
<protein>
    <submittedName>
        <fullName evidence="2">Uncharacterized protein</fullName>
    </submittedName>
</protein>
<keyword evidence="4" id="KW-1185">Reference proteome</keyword>
<dbReference type="EMBL" id="CAJNOQ010002539">
    <property type="protein sequence ID" value="CAF0964293.1"/>
    <property type="molecule type" value="Genomic_DNA"/>
</dbReference>
<evidence type="ECO:0000256" key="1">
    <source>
        <dbReference type="SAM" id="MobiDB-lite"/>
    </source>
</evidence>